<keyword evidence="3" id="KW-1185">Reference proteome</keyword>
<protein>
    <submittedName>
        <fullName evidence="2">Uncharacterized protein</fullName>
    </submittedName>
</protein>
<reference evidence="2 3" key="1">
    <citation type="journal article" date="2021" name="Elife">
        <title>Chloroplast acquisition without the gene transfer in kleptoplastic sea slugs, Plakobranchus ocellatus.</title>
        <authorList>
            <person name="Maeda T."/>
            <person name="Takahashi S."/>
            <person name="Yoshida T."/>
            <person name="Shimamura S."/>
            <person name="Takaki Y."/>
            <person name="Nagai Y."/>
            <person name="Toyoda A."/>
            <person name="Suzuki Y."/>
            <person name="Arimoto A."/>
            <person name="Ishii H."/>
            <person name="Satoh N."/>
            <person name="Nishiyama T."/>
            <person name="Hasebe M."/>
            <person name="Maruyama T."/>
            <person name="Minagawa J."/>
            <person name="Obokata J."/>
            <person name="Shigenobu S."/>
        </authorList>
    </citation>
    <scope>NUCLEOTIDE SEQUENCE [LARGE SCALE GENOMIC DNA]</scope>
</reference>
<proteinExistence type="predicted"/>
<evidence type="ECO:0000313" key="3">
    <source>
        <dbReference type="Proteomes" id="UP000735302"/>
    </source>
</evidence>
<dbReference type="EMBL" id="BLXT01005777">
    <property type="protein sequence ID" value="GFO25914.1"/>
    <property type="molecule type" value="Genomic_DNA"/>
</dbReference>
<organism evidence="2 3">
    <name type="scientific">Plakobranchus ocellatus</name>
    <dbReference type="NCBI Taxonomy" id="259542"/>
    <lineage>
        <taxon>Eukaryota</taxon>
        <taxon>Metazoa</taxon>
        <taxon>Spiralia</taxon>
        <taxon>Lophotrochozoa</taxon>
        <taxon>Mollusca</taxon>
        <taxon>Gastropoda</taxon>
        <taxon>Heterobranchia</taxon>
        <taxon>Euthyneura</taxon>
        <taxon>Panpulmonata</taxon>
        <taxon>Sacoglossa</taxon>
        <taxon>Placobranchoidea</taxon>
        <taxon>Plakobranchidae</taxon>
        <taxon>Plakobranchus</taxon>
    </lineage>
</organism>
<comment type="caution">
    <text evidence="2">The sequence shown here is derived from an EMBL/GenBank/DDBJ whole genome shotgun (WGS) entry which is preliminary data.</text>
</comment>
<name>A0AAV4C457_9GAST</name>
<gene>
    <name evidence="2" type="ORF">PoB_005241900</name>
</gene>
<sequence length="93" mass="10741">MSKYKMVVFAEPHAQATGVKERGRNLRAGIDPSKLLLFHSSNTIFGISSHDRSDIDHLHWSNDIDDDDEEDDDDDDDDDCHGRGKYRYRTTWS</sequence>
<dbReference type="Proteomes" id="UP000735302">
    <property type="component" value="Unassembled WGS sequence"/>
</dbReference>
<evidence type="ECO:0000313" key="2">
    <source>
        <dbReference type="EMBL" id="GFO25914.1"/>
    </source>
</evidence>
<evidence type="ECO:0000256" key="1">
    <source>
        <dbReference type="SAM" id="MobiDB-lite"/>
    </source>
</evidence>
<accession>A0AAV4C457</accession>
<feature type="region of interest" description="Disordered" evidence="1">
    <location>
        <begin position="54"/>
        <end position="83"/>
    </location>
</feature>
<feature type="compositionally biased region" description="Acidic residues" evidence="1">
    <location>
        <begin position="63"/>
        <end position="79"/>
    </location>
</feature>
<dbReference type="AlphaFoldDB" id="A0AAV4C457"/>